<reference evidence="1" key="1">
    <citation type="submission" date="2021-06" db="EMBL/GenBank/DDBJ databases">
        <authorList>
            <person name="Criscuolo A."/>
        </authorList>
    </citation>
    <scope>NUCLEOTIDE SEQUENCE</scope>
    <source>
        <strain evidence="1">CIP111600</strain>
    </source>
</reference>
<comment type="caution">
    <text evidence="1">The sequence shown here is derived from an EMBL/GenBank/DDBJ whole genome shotgun (WGS) entry which is preliminary data.</text>
</comment>
<sequence>MDIGVDSFVETTPDVQTSQTISHAQRLREVVEEIILADQVDLDVFWGR</sequence>
<organism evidence="1 2">
    <name type="scientific">Paenibacillus solanacearum</name>
    <dbReference type="NCBI Taxonomy" id="2048548"/>
    <lineage>
        <taxon>Bacteria</taxon>
        <taxon>Bacillati</taxon>
        <taxon>Bacillota</taxon>
        <taxon>Bacilli</taxon>
        <taxon>Bacillales</taxon>
        <taxon>Paenibacillaceae</taxon>
        <taxon>Paenibacillus</taxon>
    </lineage>
</organism>
<protein>
    <submittedName>
        <fullName evidence="1">Uncharacterized protein</fullName>
    </submittedName>
</protein>
<name>A0A916JW74_9BACL</name>
<dbReference type="AlphaFoldDB" id="A0A916JW74"/>
<accession>A0A916JW74</accession>
<evidence type="ECO:0000313" key="1">
    <source>
        <dbReference type="EMBL" id="CAG7608472.1"/>
    </source>
</evidence>
<gene>
    <name evidence="1" type="ORF">PAESOLCIP111_01067</name>
</gene>
<dbReference type="EMBL" id="CAJVAS010000003">
    <property type="protein sequence ID" value="CAG7608472.1"/>
    <property type="molecule type" value="Genomic_DNA"/>
</dbReference>
<dbReference type="Proteomes" id="UP000693672">
    <property type="component" value="Unassembled WGS sequence"/>
</dbReference>
<evidence type="ECO:0000313" key="2">
    <source>
        <dbReference type="Proteomes" id="UP000693672"/>
    </source>
</evidence>
<proteinExistence type="predicted"/>
<keyword evidence="2" id="KW-1185">Reference proteome</keyword>